<evidence type="ECO:0000256" key="3">
    <source>
        <dbReference type="ARBA" id="ARBA00023125"/>
    </source>
</evidence>
<evidence type="ECO:0000259" key="5">
    <source>
        <dbReference type="PROSITE" id="PS50931"/>
    </source>
</evidence>
<dbReference type="PANTHER" id="PTHR30126">
    <property type="entry name" value="HTH-TYPE TRANSCRIPTIONAL REGULATOR"/>
    <property type="match status" value="1"/>
</dbReference>
<dbReference type="PRINTS" id="PR00039">
    <property type="entry name" value="HTHLYSR"/>
</dbReference>
<dbReference type="InterPro" id="IPR000847">
    <property type="entry name" value="LysR_HTH_N"/>
</dbReference>
<reference evidence="7" key="1">
    <citation type="journal article" date="2019" name="Int. J. Syst. Evol. Microbiol.">
        <title>The Global Catalogue of Microorganisms (GCM) 10K type strain sequencing project: providing services to taxonomists for standard genome sequencing and annotation.</title>
        <authorList>
            <consortium name="The Broad Institute Genomics Platform"/>
            <consortium name="The Broad Institute Genome Sequencing Center for Infectious Disease"/>
            <person name="Wu L."/>
            <person name="Ma J."/>
        </authorList>
    </citation>
    <scope>NUCLEOTIDE SEQUENCE [LARGE SCALE GENOMIC DNA]</scope>
    <source>
        <strain evidence="7">KCTC 12848</strain>
    </source>
</reference>
<keyword evidence="4" id="KW-0804">Transcription</keyword>
<dbReference type="Gene3D" id="3.40.190.10">
    <property type="entry name" value="Periplasmic binding protein-like II"/>
    <property type="match status" value="2"/>
</dbReference>
<evidence type="ECO:0000256" key="4">
    <source>
        <dbReference type="ARBA" id="ARBA00023163"/>
    </source>
</evidence>
<dbReference type="Pfam" id="PF00126">
    <property type="entry name" value="HTH_1"/>
    <property type="match status" value="1"/>
</dbReference>
<keyword evidence="3" id="KW-0238">DNA-binding</keyword>
<feature type="domain" description="HTH lysR-type" evidence="5">
    <location>
        <begin position="1"/>
        <end position="58"/>
    </location>
</feature>
<dbReference type="SUPFAM" id="SSF53850">
    <property type="entry name" value="Periplasmic binding protein-like II"/>
    <property type="match status" value="1"/>
</dbReference>
<evidence type="ECO:0000313" key="7">
    <source>
        <dbReference type="Proteomes" id="UP001595833"/>
    </source>
</evidence>
<dbReference type="PANTHER" id="PTHR30126:SF40">
    <property type="entry name" value="HTH-TYPE TRANSCRIPTIONAL REGULATOR GLTR"/>
    <property type="match status" value="1"/>
</dbReference>
<dbReference type="InterPro" id="IPR005119">
    <property type="entry name" value="LysR_subst-bd"/>
</dbReference>
<dbReference type="Pfam" id="PF03466">
    <property type="entry name" value="LysR_substrate"/>
    <property type="match status" value="1"/>
</dbReference>
<dbReference type="RefSeq" id="WP_344037487.1">
    <property type="nucleotide sequence ID" value="NZ_BAAAKE010000007.1"/>
</dbReference>
<organism evidence="6 7">
    <name type="scientific">Saccharothrix xinjiangensis</name>
    <dbReference type="NCBI Taxonomy" id="204798"/>
    <lineage>
        <taxon>Bacteria</taxon>
        <taxon>Bacillati</taxon>
        <taxon>Actinomycetota</taxon>
        <taxon>Actinomycetes</taxon>
        <taxon>Pseudonocardiales</taxon>
        <taxon>Pseudonocardiaceae</taxon>
        <taxon>Saccharothrix</taxon>
    </lineage>
</organism>
<evidence type="ECO:0000313" key="6">
    <source>
        <dbReference type="EMBL" id="MFC5060516.1"/>
    </source>
</evidence>
<proteinExistence type="inferred from homology"/>
<accession>A0ABV9YF61</accession>
<gene>
    <name evidence="6" type="ORF">ACFPFM_42990</name>
</gene>
<dbReference type="EMBL" id="JBHSJB010000053">
    <property type="protein sequence ID" value="MFC5060516.1"/>
    <property type="molecule type" value="Genomic_DNA"/>
</dbReference>
<protein>
    <submittedName>
        <fullName evidence="6">LysR family transcriptional regulator</fullName>
    </submittedName>
</protein>
<dbReference type="CDD" id="cd05466">
    <property type="entry name" value="PBP2_LTTR_substrate"/>
    <property type="match status" value="1"/>
</dbReference>
<dbReference type="Proteomes" id="UP001595833">
    <property type="component" value="Unassembled WGS sequence"/>
</dbReference>
<evidence type="ECO:0000256" key="1">
    <source>
        <dbReference type="ARBA" id="ARBA00009437"/>
    </source>
</evidence>
<comment type="similarity">
    <text evidence="1">Belongs to the LysR transcriptional regulatory family.</text>
</comment>
<keyword evidence="7" id="KW-1185">Reference proteome</keyword>
<evidence type="ECO:0000256" key="2">
    <source>
        <dbReference type="ARBA" id="ARBA00023015"/>
    </source>
</evidence>
<dbReference type="InterPro" id="IPR036388">
    <property type="entry name" value="WH-like_DNA-bd_sf"/>
</dbReference>
<sequence>METRHLLAFTTVAQTGSFTKAAELLKCSQPTVTARIKTLEDVLGAPLFRRLRQGIQLTRAGAELLPLASDIIKLTDKALKVNSVDDEPKGNVVIGTTQSLTEYRLFPLVEYVHWRHPEIRLSLRSRDTPGNLAAVRDGTLDCAFFTDEVEHRDGLDVTVLCEEPLVLVTGPDHPLARRSTVTDADLRGATLIKAESGGAYHDRLVQLLDLTGAEHRSSVLALDSVDVAKRAAASGLGVALLPSVTVRSEIGEGRLHCLPWSFPFPVYTQLACRRGRAPNAALTALTTAATRVVSEQVAEHA</sequence>
<dbReference type="InterPro" id="IPR036390">
    <property type="entry name" value="WH_DNA-bd_sf"/>
</dbReference>
<dbReference type="Gene3D" id="1.10.10.10">
    <property type="entry name" value="Winged helix-like DNA-binding domain superfamily/Winged helix DNA-binding domain"/>
    <property type="match status" value="1"/>
</dbReference>
<dbReference type="PROSITE" id="PS50931">
    <property type="entry name" value="HTH_LYSR"/>
    <property type="match status" value="1"/>
</dbReference>
<keyword evidence="2" id="KW-0805">Transcription regulation</keyword>
<name>A0ABV9YF61_9PSEU</name>
<dbReference type="SUPFAM" id="SSF46785">
    <property type="entry name" value="Winged helix' DNA-binding domain"/>
    <property type="match status" value="1"/>
</dbReference>
<comment type="caution">
    <text evidence="6">The sequence shown here is derived from an EMBL/GenBank/DDBJ whole genome shotgun (WGS) entry which is preliminary data.</text>
</comment>